<dbReference type="GO" id="GO:0005524">
    <property type="term" value="F:ATP binding"/>
    <property type="evidence" value="ECO:0007669"/>
    <property type="project" value="UniProtKB-KW"/>
</dbReference>
<reference evidence="19" key="2">
    <citation type="journal article" date="2017" name="Genome Announc.">
        <title>Draft genome sequence of Paludibacter jiangxiensis NM7(T), a propionate-producing fermentative bacterium.</title>
        <authorList>
            <person name="Qiu Y.-L."/>
            <person name="Tourlousse D.M."/>
            <person name="Matsuura N."/>
            <person name="Ohashi A."/>
            <person name="Sekiguchi Y."/>
        </authorList>
    </citation>
    <scope>NUCLEOTIDE SEQUENCE [LARGE SCALE GENOMIC DNA]</scope>
    <source>
        <strain evidence="19">NM7</strain>
    </source>
</reference>
<dbReference type="GO" id="GO:0046872">
    <property type="term" value="F:metal ion binding"/>
    <property type="evidence" value="ECO:0007669"/>
    <property type="project" value="UniProtKB-KW"/>
</dbReference>
<dbReference type="PANTHER" id="PTHR43457">
    <property type="entry name" value="NITROGENASE MOLYBDENUM-IRON PROTEIN ALPHA CHAIN"/>
    <property type="match status" value="1"/>
</dbReference>
<dbReference type="Gene3D" id="3.40.50.12380">
    <property type="entry name" value="Nitrogenase MoFe cofactor biosynthesis protein NifE, C-terminal"/>
    <property type="match status" value="1"/>
</dbReference>
<evidence type="ECO:0000256" key="5">
    <source>
        <dbReference type="ARBA" id="ARBA00011462"/>
    </source>
</evidence>
<evidence type="ECO:0000256" key="11">
    <source>
        <dbReference type="ARBA" id="ARBA00023004"/>
    </source>
</evidence>
<evidence type="ECO:0000256" key="7">
    <source>
        <dbReference type="ARBA" id="ARBA00022723"/>
    </source>
</evidence>
<organism evidence="18 19">
    <name type="scientific">Paludibacter jiangxiensis</name>
    <dbReference type="NCBI Taxonomy" id="681398"/>
    <lineage>
        <taxon>Bacteria</taxon>
        <taxon>Pseudomonadati</taxon>
        <taxon>Bacteroidota</taxon>
        <taxon>Bacteroidia</taxon>
        <taxon>Bacteroidales</taxon>
        <taxon>Paludibacteraceae</taxon>
        <taxon>Paludibacter</taxon>
    </lineage>
</organism>
<evidence type="ECO:0000256" key="1">
    <source>
        <dbReference type="ARBA" id="ARBA00001919"/>
    </source>
</evidence>
<dbReference type="STRING" id="681398.PJIAN_228"/>
<dbReference type="PANTHER" id="PTHR43457:SF1">
    <property type="entry name" value="NITROGENASE MOLYBDENUM-IRON PROTEIN ALPHA CHAIN"/>
    <property type="match status" value="1"/>
</dbReference>
<evidence type="ECO:0000256" key="4">
    <source>
        <dbReference type="ARBA" id="ARBA00011002"/>
    </source>
</evidence>
<keyword evidence="7 16" id="KW-0479">Metal-binding</keyword>
<evidence type="ECO:0000256" key="14">
    <source>
        <dbReference type="ARBA" id="ARBA00047967"/>
    </source>
</evidence>
<comment type="subunit">
    <text evidence="5">Tetramer of two alpha and two beta chains. Forms complex with the iron protein (nitrogenase component 2).</text>
</comment>
<dbReference type="AlphaFoldDB" id="A0A170ZAH6"/>
<evidence type="ECO:0000313" key="19">
    <source>
        <dbReference type="Proteomes" id="UP000076586"/>
    </source>
</evidence>
<evidence type="ECO:0000256" key="10">
    <source>
        <dbReference type="ARBA" id="ARBA00023002"/>
    </source>
</evidence>
<evidence type="ECO:0000256" key="8">
    <source>
        <dbReference type="ARBA" id="ARBA00022741"/>
    </source>
</evidence>
<keyword evidence="12" id="KW-0411">Iron-sulfur</keyword>
<evidence type="ECO:0000256" key="6">
    <source>
        <dbReference type="ARBA" id="ARBA00022505"/>
    </source>
</evidence>
<evidence type="ECO:0000256" key="13">
    <source>
        <dbReference type="ARBA" id="ARBA00023231"/>
    </source>
</evidence>
<gene>
    <name evidence="18" type="ORF">PJIAN_228</name>
</gene>
<dbReference type="GO" id="GO:0016612">
    <property type="term" value="C:molybdenum-iron nitrogenase complex"/>
    <property type="evidence" value="ECO:0007669"/>
    <property type="project" value="UniProtKB-UniRule"/>
</dbReference>
<comment type="catalytic activity">
    <reaction evidence="14 16">
        <text>N2 + 8 reduced [2Fe-2S]-[ferredoxin] + 16 ATP + 16 H2O = H2 + 8 oxidized [2Fe-2S]-[ferredoxin] + 2 NH4(+) + 16 ADP + 16 phosphate + 6 H(+)</text>
        <dbReference type="Rhea" id="RHEA:21448"/>
        <dbReference type="Rhea" id="RHEA-COMP:10000"/>
        <dbReference type="Rhea" id="RHEA-COMP:10001"/>
        <dbReference type="ChEBI" id="CHEBI:15377"/>
        <dbReference type="ChEBI" id="CHEBI:15378"/>
        <dbReference type="ChEBI" id="CHEBI:17997"/>
        <dbReference type="ChEBI" id="CHEBI:18276"/>
        <dbReference type="ChEBI" id="CHEBI:28938"/>
        <dbReference type="ChEBI" id="CHEBI:30616"/>
        <dbReference type="ChEBI" id="CHEBI:33737"/>
        <dbReference type="ChEBI" id="CHEBI:33738"/>
        <dbReference type="ChEBI" id="CHEBI:43474"/>
        <dbReference type="ChEBI" id="CHEBI:456216"/>
        <dbReference type="EC" id="1.18.6.1"/>
    </reaction>
</comment>
<evidence type="ECO:0000256" key="3">
    <source>
        <dbReference type="ARBA" id="ARBA00002621"/>
    </source>
</evidence>
<sequence>MLWIRYVYVQPNRATALWTNEKGDTTMIKEVNNSVSVDDLKKFKDEVLHKYPKKVAKKRDKAILLNDPETPPQIQANVRTIPGIITQRGCTYAGCKGVVLGPTRDIINITHGPIGCGFYSWLTRRNQTKPETETDENFMMYCFSTDMQDSNIVFGGEEKLKQAIREAYELFHPKAIAIFSTCPVGLIGDDVHRVARHMKEEIGGDINIFGFSCEGYRGVSQSAGHHIANNGLFKNLIGRDDEKRGDLKYRVNLLGEYNIGGDAFELERVFEKCGINLIATFSGNSTIQKFENAHTADLNMVMCHRSINYVAEMMETAFGIPWIKVQPIGADSTAKMLRKIGQYFGDQELIDKIEEVIADEMVAVTAAREKALKKTNGKTAMLFVGGSRAHHYQNLFEELGMSTLSAGYEFGHRDDYEGRVVIPTIQIDADSRNIEEITVTKDEARYNPRKTEEELKALEADGMEFNGYEGLMPQMAKGSLVIDDLSHYEMEKLIELYKPDVFCAGIKEKFCVQKMGVPLKQLHSYDYGGPYAGFKGAINFYEDIEMIACSTIWKEMKAPWESETYVEAQYAY</sequence>
<evidence type="ECO:0000256" key="16">
    <source>
        <dbReference type="RuleBase" id="RU004022"/>
    </source>
</evidence>
<dbReference type="Pfam" id="PF00148">
    <property type="entry name" value="Oxidored_nitro"/>
    <property type="match status" value="1"/>
</dbReference>
<reference evidence="19" key="1">
    <citation type="submission" date="2016-04" db="EMBL/GenBank/DDBJ databases">
        <title>Draft genome sequence of Paludibacter jiangxiensis strain NM7.</title>
        <authorList>
            <person name="Qiu Y."/>
            <person name="Matsuura N."/>
            <person name="Ohashi A."/>
            <person name="Tourlousse M.D."/>
            <person name="Sekiguchi Y."/>
        </authorList>
    </citation>
    <scope>NUCLEOTIDE SEQUENCE [LARGE SCALE GENOMIC DNA]</scope>
    <source>
        <strain evidence="19">NM7</strain>
    </source>
</reference>
<evidence type="ECO:0000256" key="12">
    <source>
        <dbReference type="ARBA" id="ARBA00023014"/>
    </source>
</evidence>
<comment type="function">
    <text evidence="3">This molybdenum-iron protein is part of the nitrogenase complex that catalyzes the key enzymatic reactions in nitrogen fixation.</text>
</comment>
<dbReference type="PROSITE" id="PS00090">
    <property type="entry name" value="NITROGENASE_1_2"/>
    <property type="match status" value="1"/>
</dbReference>
<keyword evidence="9" id="KW-0067">ATP-binding</keyword>
<comment type="cofactor">
    <cofactor evidence="1">
        <name>[8Fe-7S] cluster</name>
        <dbReference type="ChEBI" id="CHEBI:21143"/>
    </cofactor>
</comment>
<protein>
    <recommendedName>
        <fullName evidence="16">Nitrogenase protein alpha chain</fullName>
        <ecNumber evidence="16">1.18.6.1</ecNumber>
    </recommendedName>
</protein>
<dbReference type="EMBL" id="BDCR01000002">
    <property type="protein sequence ID" value="GAT62469.1"/>
    <property type="molecule type" value="Genomic_DNA"/>
</dbReference>
<dbReference type="NCBIfam" id="TIGR01282">
    <property type="entry name" value="nifD"/>
    <property type="match status" value="1"/>
</dbReference>
<dbReference type="EC" id="1.18.6.1" evidence="16"/>
<dbReference type="GO" id="GO:0051536">
    <property type="term" value="F:iron-sulfur cluster binding"/>
    <property type="evidence" value="ECO:0007669"/>
    <property type="project" value="UniProtKB-KW"/>
</dbReference>
<dbReference type="InterPro" id="IPR010143">
    <property type="entry name" value="Nase_comp1_asu"/>
</dbReference>
<comment type="cofactor">
    <cofactor evidence="2">
        <name>[7Fe-Mo-9S-C-homocitryl] cluster</name>
        <dbReference type="ChEBI" id="CHEBI:30409"/>
    </cofactor>
</comment>
<proteinExistence type="inferred from homology"/>
<keyword evidence="6" id="KW-0500">Molybdenum</keyword>
<dbReference type="Gene3D" id="3.40.50.1980">
    <property type="entry name" value="Nitrogenase molybdenum iron protein domain"/>
    <property type="match status" value="2"/>
</dbReference>
<accession>A0A170ZAH6</accession>
<comment type="caution">
    <text evidence="18">The sequence shown here is derived from an EMBL/GenBank/DDBJ whole genome shotgun (WGS) entry which is preliminary data.</text>
</comment>
<dbReference type="Proteomes" id="UP000076586">
    <property type="component" value="Unassembled WGS sequence"/>
</dbReference>
<feature type="domain" description="Nitrogenase/oxidoreductase component 1" evidence="17">
    <location>
        <begin position="90"/>
        <end position="544"/>
    </location>
</feature>
<evidence type="ECO:0000256" key="9">
    <source>
        <dbReference type="ARBA" id="ARBA00022840"/>
    </source>
</evidence>
<comment type="similarity">
    <text evidence="4 15">Belongs to the NifD/NifK/NifE/NifN family.</text>
</comment>
<name>A0A170ZAH6_9BACT</name>
<evidence type="ECO:0000313" key="18">
    <source>
        <dbReference type="EMBL" id="GAT62469.1"/>
    </source>
</evidence>
<evidence type="ECO:0000256" key="15">
    <source>
        <dbReference type="RuleBase" id="RU004021"/>
    </source>
</evidence>
<dbReference type="GO" id="GO:0016163">
    <property type="term" value="F:nitrogenase activity"/>
    <property type="evidence" value="ECO:0007669"/>
    <property type="project" value="UniProtKB-UniRule"/>
</dbReference>
<keyword evidence="19" id="KW-1185">Reference proteome</keyword>
<keyword evidence="11 16" id="KW-0408">Iron</keyword>
<keyword evidence="10 16" id="KW-0560">Oxidoreductase</keyword>
<dbReference type="SUPFAM" id="SSF53807">
    <property type="entry name" value="Helical backbone' metal receptor"/>
    <property type="match status" value="1"/>
</dbReference>
<dbReference type="NCBIfam" id="TIGR01862">
    <property type="entry name" value="N2-ase-Ialpha"/>
    <property type="match status" value="1"/>
</dbReference>
<dbReference type="InterPro" id="IPR000510">
    <property type="entry name" value="Nase/OxRdtase_comp1"/>
</dbReference>
<keyword evidence="8" id="KW-0547">Nucleotide-binding</keyword>
<dbReference type="PROSITE" id="PS00699">
    <property type="entry name" value="NITROGENASE_1_1"/>
    <property type="match status" value="1"/>
</dbReference>
<dbReference type="InterPro" id="IPR005972">
    <property type="entry name" value="Nase_Mo-Fe_asu"/>
</dbReference>
<keyword evidence="13 15" id="KW-0535">Nitrogen fixation</keyword>
<evidence type="ECO:0000256" key="2">
    <source>
        <dbReference type="ARBA" id="ARBA00001969"/>
    </source>
</evidence>
<dbReference type="InterPro" id="IPR000318">
    <property type="entry name" value="Nase_comp1_CS"/>
</dbReference>
<evidence type="ECO:0000259" key="17">
    <source>
        <dbReference type="Pfam" id="PF00148"/>
    </source>
</evidence>